<dbReference type="EMBL" id="DS985214">
    <property type="protein sequence ID" value="EEY15183.1"/>
    <property type="molecule type" value="Genomic_DNA"/>
</dbReference>
<evidence type="ECO:0008006" key="4">
    <source>
        <dbReference type="Google" id="ProtNLM"/>
    </source>
</evidence>
<proteinExistence type="predicted"/>
<dbReference type="AlphaFoldDB" id="C9S6T0"/>
<name>C9S6T0_VERA1</name>
<feature type="region of interest" description="Disordered" evidence="1">
    <location>
        <begin position="413"/>
        <end position="463"/>
    </location>
</feature>
<reference evidence="3" key="1">
    <citation type="journal article" date="2011" name="PLoS Pathog.">
        <title>Comparative genomics yields insights into niche adaptation of plant vascular wilt pathogens.</title>
        <authorList>
            <person name="Klosterman S.J."/>
            <person name="Subbarao K.V."/>
            <person name="Kang S."/>
            <person name="Veronese P."/>
            <person name="Gold S.E."/>
            <person name="Thomma B.P.H.J."/>
            <person name="Chen Z."/>
            <person name="Henrissat B."/>
            <person name="Lee Y.-H."/>
            <person name="Park J."/>
            <person name="Garcia-Pedrajas M.D."/>
            <person name="Barbara D.J."/>
            <person name="Anchieta A."/>
            <person name="de Jonge R."/>
            <person name="Santhanam P."/>
            <person name="Maruthachalam K."/>
            <person name="Atallah Z."/>
            <person name="Amyotte S.G."/>
            <person name="Paz Z."/>
            <person name="Inderbitzin P."/>
            <person name="Hayes R.J."/>
            <person name="Heiman D.I."/>
            <person name="Young S."/>
            <person name="Zeng Q."/>
            <person name="Engels R."/>
            <person name="Galagan J."/>
            <person name="Cuomo C.A."/>
            <person name="Dobinson K.F."/>
            <person name="Ma L.-J."/>
        </authorList>
    </citation>
    <scope>NUCLEOTIDE SEQUENCE [LARGE SCALE GENOMIC DNA]</scope>
    <source>
        <strain evidence="3">VaMs.102 / ATCC MYA-4576 / FGSC 10136</strain>
    </source>
</reference>
<dbReference type="Proteomes" id="UP000008698">
    <property type="component" value="Unassembled WGS sequence"/>
</dbReference>
<sequence length="463" mass="50428">MPPTIEKVSSMLGIRLDSNVTSFLPGSTVTGCVYRQAHIVSAEAIVKVTTLGRAKTKVVAAPSIRGVATVYRGRSTLVDEKDHVQTLFQGPLHIPPIASTDGIGHQWPFSLIIPLRTTAISGSNEQGEADQPPERTDQQSLPASFTMNRAGFGARDEGFIEYTIKAELQSKRQGASETVYATLPIIIQNNHPGPPVTNFQLTRYRLYGWISSYSLLPGISAARSTISHKAKLLFSSSKMPVFAGHLEVDTPAVIQLENPNPMPIRLQFVPDPKVMKDSPIDGIPQKMQLQALTMEIQTATEIKCGGVESSWAAISPKTIRVSVWSCLAFGPGTRPLYIPCAGDGPPIDVGRKVNLRIGRTGLMGKAYPQGDVHASFSTRHIKYSHRISYELRAVVAGEVLKFKWDSEATVLPPANDVPPGDPDWLQTPEGTPYETDVDETPPPAFQDAWLRPRQHNTVPSVSG</sequence>
<dbReference type="GeneID" id="9536221"/>
<dbReference type="KEGG" id="val:VDBG_01292"/>
<organism evidence="3">
    <name type="scientific">Verticillium alfalfae (strain VaMs.102 / ATCC MYA-4576 / FGSC 10136)</name>
    <name type="common">Verticillium wilt of alfalfa</name>
    <name type="synonym">Verticillium albo-atrum</name>
    <dbReference type="NCBI Taxonomy" id="526221"/>
    <lineage>
        <taxon>Eukaryota</taxon>
        <taxon>Fungi</taxon>
        <taxon>Dikarya</taxon>
        <taxon>Ascomycota</taxon>
        <taxon>Pezizomycotina</taxon>
        <taxon>Sordariomycetes</taxon>
        <taxon>Hypocreomycetidae</taxon>
        <taxon>Glomerellales</taxon>
        <taxon>Plectosphaerellaceae</taxon>
        <taxon>Verticillium</taxon>
    </lineage>
</organism>
<accession>C9S6T0</accession>
<keyword evidence="3" id="KW-1185">Reference proteome</keyword>
<dbReference type="OMA" id="PINIGAM"/>
<dbReference type="InterPro" id="IPR014752">
    <property type="entry name" value="Arrestin-like_C"/>
</dbReference>
<evidence type="ECO:0000313" key="3">
    <source>
        <dbReference type="Proteomes" id="UP000008698"/>
    </source>
</evidence>
<dbReference type="RefSeq" id="XP_003009609.1">
    <property type="nucleotide sequence ID" value="XM_003009563.1"/>
</dbReference>
<evidence type="ECO:0000256" key="1">
    <source>
        <dbReference type="SAM" id="MobiDB-lite"/>
    </source>
</evidence>
<protein>
    <recommendedName>
        <fullName evidence="4">Arrestin</fullName>
    </recommendedName>
</protein>
<dbReference type="Gene3D" id="2.60.40.640">
    <property type="match status" value="1"/>
</dbReference>
<dbReference type="PROSITE" id="PS51257">
    <property type="entry name" value="PROKAR_LIPOPROTEIN"/>
    <property type="match status" value="1"/>
</dbReference>
<evidence type="ECO:0000313" key="2">
    <source>
        <dbReference type="EMBL" id="EEY15183.1"/>
    </source>
</evidence>
<dbReference type="HOGENOM" id="CLU_042066_1_0_1"/>
<dbReference type="OrthoDB" id="2333384at2759"/>
<dbReference type="eggNOG" id="ENOG502SPEF">
    <property type="taxonomic scope" value="Eukaryota"/>
</dbReference>
<gene>
    <name evidence="2" type="ORF">VDBG_01292</name>
</gene>